<comment type="similarity">
    <text evidence="1">Belongs to the ABC transporter superfamily.</text>
</comment>
<protein>
    <submittedName>
        <fullName evidence="7">ABC transporter ATP-binding protein</fullName>
    </submittedName>
</protein>
<feature type="compositionally biased region" description="Basic and acidic residues" evidence="5">
    <location>
        <begin position="11"/>
        <end position="23"/>
    </location>
</feature>
<dbReference type="InterPro" id="IPR003593">
    <property type="entry name" value="AAA+_ATPase"/>
</dbReference>
<evidence type="ECO:0000313" key="8">
    <source>
        <dbReference type="Proteomes" id="UP001269375"/>
    </source>
</evidence>
<evidence type="ECO:0000256" key="4">
    <source>
        <dbReference type="ARBA" id="ARBA00022840"/>
    </source>
</evidence>
<dbReference type="Proteomes" id="UP001269375">
    <property type="component" value="Unassembled WGS sequence"/>
</dbReference>
<dbReference type="Pfam" id="PF00005">
    <property type="entry name" value="ABC_tran"/>
    <property type="match status" value="1"/>
</dbReference>
<feature type="compositionally biased region" description="Polar residues" evidence="5">
    <location>
        <begin position="1"/>
        <end position="10"/>
    </location>
</feature>
<evidence type="ECO:0000256" key="2">
    <source>
        <dbReference type="ARBA" id="ARBA00022448"/>
    </source>
</evidence>
<name>A0ABU1GX64_9GAMM</name>
<evidence type="ECO:0000256" key="3">
    <source>
        <dbReference type="ARBA" id="ARBA00022741"/>
    </source>
</evidence>
<proteinExistence type="inferred from homology"/>
<dbReference type="PROSITE" id="PS00211">
    <property type="entry name" value="ABC_TRANSPORTER_1"/>
    <property type="match status" value="1"/>
</dbReference>
<dbReference type="PANTHER" id="PTHR24220">
    <property type="entry name" value="IMPORT ATP-BINDING PROTEIN"/>
    <property type="match status" value="1"/>
</dbReference>
<feature type="domain" description="ABC transporter" evidence="6">
    <location>
        <begin position="32"/>
        <end position="253"/>
    </location>
</feature>
<gene>
    <name evidence="7" type="ORF">QC825_10110</name>
</gene>
<feature type="region of interest" description="Disordered" evidence="5">
    <location>
        <begin position="1"/>
        <end position="29"/>
    </location>
</feature>
<dbReference type="SMART" id="SM00382">
    <property type="entry name" value="AAA"/>
    <property type="match status" value="1"/>
</dbReference>
<accession>A0ABU1GX64</accession>
<dbReference type="RefSeq" id="WP_251594021.1">
    <property type="nucleotide sequence ID" value="NZ_JAMLJI010000003.1"/>
</dbReference>
<dbReference type="InterPro" id="IPR017911">
    <property type="entry name" value="MacB-like_ATP-bd"/>
</dbReference>
<evidence type="ECO:0000256" key="5">
    <source>
        <dbReference type="SAM" id="MobiDB-lite"/>
    </source>
</evidence>
<dbReference type="SUPFAM" id="SSF52540">
    <property type="entry name" value="P-loop containing nucleoside triphosphate hydrolases"/>
    <property type="match status" value="1"/>
</dbReference>
<reference evidence="7 8" key="1">
    <citation type="submission" date="2023-04" db="EMBL/GenBank/DDBJ databases">
        <title>A long-awaited taxogenomic arrangement of the family Halomonadaceae.</title>
        <authorList>
            <person name="De La Haba R."/>
            <person name="Chuvochina M."/>
            <person name="Wittouck S."/>
            <person name="Arahal D.R."/>
            <person name="Sanchez-Porro C."/>
            <person name="Hugenholtz P."/>
            <person name="Ventosa A."/>
        </authorList>
    </citation>
    <scope>NUCLEOTIDE SEQUENCE [LARGE SCALE GENOMIC DNA]</scope>
    <source>
        <strain evidence="7 8">DSM 22428</strain>
    </source>
</reference>
<keyword evidence="8" id="KW-1185">Reference proteome</keyword>
<dbReference type="EMBL" id="JARWAO010000005">
    <property type="protein sequence ID" value="MDR5896425.1"/>
    <property type="molecule type" value="Genomic_DNA"/>
</dbReference>
<dbReference type="CDD" id="cd03255">
    <property type="entry name" value="ABC_MJ0796_LolCDE_FtsE"/>
    <property type="match status" value="1"/>
</dbReference>
<keyword evidence="3" id="KW-0547">Nucleotide-binding</keyword>
<dbReference type="InterPro" id="IPR017871">
    <property type="entry name" value="ABC_transporter-like_CS"/>
</dbReference>
<dbReference type="Gene3D" id="3.40.50.300">
    <property type="entry name" value="P-loop containing nucleotide triphosphate hydrolases"/>
    <property type="match status" value="1"/>
</dbReference>
<evidence type="ECO:0000256" key="1">
    <source>
        <dbReference type="ARBA" id="ARBA00005417"/>
    </source>
</evidence>
<evidence type="ECO:0000313" key="7">
    <source>
        <dbReference type="EMBL" id="MDR5896425.1"/>
    </source>
</evidence>
<keyword evidence="4 7" id="KW-0067">ATP-binding</keyword>
<dbReference type="InterPro" id="IPR015854">
    <property type="entry name" value="ABC_transpr_LolD-like"/>
</dbReference>
<dbReference type="PROSITE" id="PS50893">
    <property type="entry name" value="ABC_TRANSPORTER_2"/>
    <property type="match status" value="1"/>
</dbReference>
<comment type="caution">
    <text evidence="7">The sequence shown here is derived from an EMBL/GenBank/DDBJ whole genome shotgun (WGS) entry which is preliminary data.</text>
</comment>
<evidence type="ECO:0000259" key="6">
    <source>
        <dbReference type="PROSITE" id="PS50893"/>
    </source>
</evidence>
<keyword evidence="2" id="KW-0813">Transport</keyword>
<dbReference type="GO" id="GO:0005524">
    <property type="term" value="F:ATP binding"/>
    <property type="evidence" value="ECO:0007669"/>
    <property type="project" value="UniProtKB-KW"/>
</dbReference>
<dbReference type="InterPro" id="IPR003439">
    <property type="entry name" value="ABC_transporter-like_ATP-bd"/>
</dbReference>
<sequence length="253" mass="27364">MSRSFSSIRESVTHESATREPSGHEPATPTILRAVGLSKQVRSGSRTLTVIDALDLDVAPGDCLAILGRSGAGKSTLLSLLAGLDQPSGGELYLFDTALSRADEDGRAKLRAGQVGFVFQNFQLLPTLTALENVMLPLELTEARDKSARAKTWLERVGLSDRLDHLPRQLSGGEQQRVAIARAFVTEPKLVFADEPTGNLDQHTGQSVAELLFSLNRDQGTTLIVVTHDTELARQCARQLTLADGALIPWENL</sequence>
<dbReference type="InterPro" id="IPR027417">
    <property type="entry name" value="P-loop_NTPase"/>
</dbReference>
<organism evidence="7 8">
    <name type="scientific">Larsenimonas suaedae</name>
    <dbReference type="NCBI Taxonomy" id="1851019"/>
    <lineage>
        <taxon>Bacteria</taxon>
        <taxon>Pseudomonadati</taxon>
        <taxon>Pseudomonadota</taxon>
        <taxon>Gammaproteobacteria</taxon>
        <taxon>Oceanospirillales</taxon>
        <taxon>Halomonadaceae</taxon>
        <taxon>Larsenimonas</taxon>
    </lineage>
</organism>
<dbReference type="PANTHER" id="PTHR24220:SF689">
    <property type="entry name" value="LIPOPROTEIN-RELEASING SYSTEM ATP-BINDING PROTEIN LOLD"/>
    <property type="match status" value="1"/>
</dbReference>